<dbReference type="GO" id="GO:0005576">
    <property type="term" value="C:extracellular region"/>
    <property type="evidence" value="ECO:0007669"/>
    <property type="project" value="UniProtKB-SubCell"/>
</dbReference>
<organism evidence="8 9">
    <name type="scientific">Aspergillus mulundensis</name>
    <dbReference type="NCBI Taxonomy" id="1810919"/>
    <lineage>
        <taxon>Eukaryota</taxon>
        <taxon>Fungi</taxon>
        <taxon>Dikarya</taxon>
        <taxon>Ascomycota</taxon>
        <taxon>Pezizomycotina</taxon>
        <taxon>Eurotiomycetes</taxon>
        <taxon>Eurotiomycetidae</taxon>
        <taxon>Eurotiales</taxon>
        <taxon>Aspergillaceae</taxon>
        <taxon>Aspergillus</taxon>
        <taxon>Aspergillus subgen. Nidulantes</taxon>
    </lineage>
</organism>
<dbReference type="CDD" id="cd21175">
    <property type="entry name" value="LPMO_AA9"/>
    <property type="match status" value="1"/>
</dbReference>
<protein>
    <recommendedName>
        <fullName evidence="7">Auxiliary Activity family 9 catalytic domain-containing protein</fullName>
    </recommendedName>
</protein>
<dbReference type="Proteomes" id="UP000256690">
    <property type="component" value="Unassembled WGS sequence"/>
</dbReference>
<evidence type="ECO:0000256" key="4">
    <source>
        <dbReference type="ARBA" id="ARBA00023157"/>
    </source>
</evidence>
<dbReference type="STRING" id="1810919.A0A3D8RRT9"/>
<proteinExistence type="predicted"/>
<dbReference type="Gene3D" id="2.70.50.70">
    <property type="match status" value="1"/>
</dbReference>
<accession>A0A3D8RRT9</accession>
<dbReference type="EMBL" id="PVWQ01000007">
    <property type="protein sequence ID" value="RDW76668.1"/>
    <property type="molecule type" value="Genomic_DNA"/>
</dbReference>
<dbReference type="InterPro" id="IPR005103">
    <property type="entry name" value="AA9_LPMO"/>
</dbReference>
<feature type="compositionally biased region" description="Low complexity" evidence="5">
    <location>
        <begin position="248"/>
        <end position="282"/>
    </location>
</feature>
<dbReference type="InterPro" id="IPR049892">
    <property type="entry name" value="AA9"/>
</dbReference>
<evidence type="ECO:0000256" key="1">
    <source>
        <dbReference type="ARBA" id="ARBA00001973"/>
    </source>
</evidence>
<evidence type="ECO:0000256" key="6">
    <source>
        <dbReference type="SAM" id="SignalP"/>
    </source>
</evidence>
<evidence type="ECO:0000313" key="9">
    <source>
        <dbReference type="Proteomes" id="UP000256690"/>
    </source>
</evidence>
<dbReference type="PANTHER" id="PTHR33353">
    <property type="entry name" value="PUTATIVE (AFU_ORTHOLOGUE AFUA_1G12560)-RELATED"/>
    <property type="match status" value="1"/>
</dbReference>
<reference evidence="8 9" key="1">
    <citation type="journal article" date="2018" name="IMA Fungus">
        <title>IMA Genome-F 9: Draft genome sequence of Annulohypoxylon stygium, Aspergillus mulundensis, Berkeleyomyces basicola (syn. Thielaviopsis basicola), Ceratocystis smalleyi, two Cercospora beticola strains, Coleophoma cylindrospora, Fusarium fracticaudum, Phialophora cf. hyalina, and Morchella septimelata.</title>
        <authorList>
            <person name="Wingfield B.D."/>
            <person name="Bills G.F."/>
            <person name="Dong Y."/>
            <person name="Huang W."/>
            <person name="Nel W.J."/>
            <person name="Swalarsk-Parry B.S."/>
            <person name="Vaghefi N."/>
            <person name="Wilken P.M."/>
            <person name="An Z."/>
            <person name="de Beer Z.W."/>
            <person name="De Vos L."/>
            <person name="Chen L."/>
            <person name="Duong T.A."/>
            <person name="Gao Y."/>
            <person name="Hammerbacher A."/>
            <person name="Kikkert J.R."/>
            <person name="Li Y."/>
            <person name="Li H."/>
            <person name="Li K."/>
            <person name="Li Q."/>
            <person name="Liu X."/>
            <person name="Ma X."/>
            <person name="Naidoo K."/>
            <person name="Pethybridge S.J."/>
            <person name="Sun J."/>
            <person name="Steenkamp E.T."/>
            <person name="van der Nest M.A."/>
            <person name="van Wyk S."/>
            <person name="Wingfield M.J."/>
            <person name="Xiong C."/>
            <person name="Yue Q."/>
            <person name="Zhang X."/>
        </authorList>
    </citation>
    <scope>NUCLEOTIDE SEQUENCE [LARGE SCALE GENOMIC DNA]</scope>
    <source>
        <strain evidence="8 9">DSM 5745</strain>
    </source>
</reference>
<dbReference type="GeneID" id="38117030"/>
<dbReference type="OrthoDB" id="4849160at2759"/>
<comment type="cofactor">
    <cofactor evidence="1">
        <name>Cu(2+)</name>
        <dbReference type="ChEBI" id="CHEBI:29036"/>
    </cofactor>
</comment>
<keyword evidence="3" id="KW-0964">Secreted</keyword>
<dbReference type="Pfam" id="PF03443">
    <property type="entry name" value="AA9"/>
    <property type="match status" value="1"/>
</dbReference>
<feature type="domain" description="Auxiliary Activity family 9 catalytic" evidence="7">
    <location>
        <begin position="20"/>
        <end position="235"/>
    </location>
</feature>
<dbReference type="AlphaFoldDB" id="A0A3D8RRT9"/>
<comment type="caution">
    <text evidence="8">The sequence shown here is derived from an EMBL/GenBank/DDBJ whole genome shotgun (WGS) entry which is preliminary data.</text>
</comment>
<gene>
    <name evidence="8" type="ORF">DSM5745_06660</name>
</gene>
<evidence type="ECO:0000313" key="8">
    <source>
        <dbReference type="EMBL" id="RDW76668.1"/>
    </source>
</evidence>
<evidence type="ECO:0000256" key="3">
    <source>
        <dbReference type="ARBA" id="ARBA00022525"/>
    </source>
</evidence>
<keyword evidence="9" id="KW-1185">Reference proteome</keyword>
<evidence type="ECO:0000256" key="2">
    <source>
        <dbReference type="ARBA" id="ARBA00004613"/>
    </source>
</evidence>
<dbReference type="PANTHER" id="PTHR33353:SF34">
    <property type="entry name" value="ENDO-BETA-1,4-GLUCANASE D"/>
    <property type="match status" value="1"/>
</dbReference>
<evidence type="ECO:0000256" key="5">
    <source>
        <dbReference type="SAM" id="MobiDB-lite"/>
    </source>
</evidence>
<feature type="signal peptide" evidence="6">
    <location>
        <begin position="1"/>
        <end position="19"/>
    </location>
</feature>
<feature type="compositionally biased region" description="Low complexity" evidence="5">
    <location>
        <begin position="353"/>
        <end position="385"/>
    </location>
</feature>
<name>A0A3D8RRT9_9EURO</name>
<evidence type="ECO:0000259" key="7">
    <source>
        <dbReference type="Pfam" id="PF03443"/>
    </source>
</evidence>
<feature type="region of interest" description="Disordered" evidence="5">
    <location>
        <begin position="329"/>
        <end position="400"/>
    </location>
</feature>
<keyword evidence="6" id="KW-0732">Signal</keyword>
<keyword evidence="4" id="KW-1015">Disulfide bond</keyword>
<dbReference type="RefSeq" id="XP_026602980.1">
    <property type="nucleotide sequence ID" value="XM_026748676.1"/>
</dbReference>
<feature type="region of interest" description="Disordered" evidence="5">
    <location>
        <begin position="248"/>
        <end position="313"/>
    </location>
</feature>
<feature type="compositionally biased region" description="Low complexity" evidence="5">
    <location>
        <begin position="293"/>
        <end position="306"/>
    </location>
</feature>
<comment type="subcellular location">
    <subcellularLocation>
        <location evidence="2">Secreted</location>
    </subcellularLocation>
</comment>
<feature type="chain" id="PRO_5017573858" description="Auxiliary Activity family 9 catalytic domain-containing protein" evidence="6">
    <location>
        <begin position="20"/>
        <end position="435"/>
    </location>
</feature>
<sequence length="435" mass="44200">MSVARTAGLALASAAMVAGHGYVSGIVADGTYYGGYLVNQYPYSSDPPAVVGWTEDATDLGFVDGSSYTSGDIICHKDATNAQASATVAAGGTVELQWTDWPESHHGPVIDYIANCGGDCTTVDKTTLEWVKIGESGLIDDSNVPGTWASDNLISNNNSWTVTIPSSLAAGGYVLRHEIIALHSAGSENGAQNYPQCVNLDVTGGGSASPSGTLGTELYTPTDAGILVNIYQTLDSYEIPGPALWDGASSGSGNSGSGASSSAAATSTPTSSVSVPVIPTTTLVGSSTPLVPAPSSSVPAQVSAPADTQAPQPTFTSTYIETETIPGQTVTSTATEYASEPTAPAVETQVAQPSETEAASSTVTETATATATATETASATATPVTGSGSGSTELPTDSSSLSEYFNSLSAEEFLSLLKETLKWLVTDKVHARSLH</sequence>